<keyword evidence="1" id="KW-0472">Membrane</keyword>
<feature type="transmembrane region" description="Helical" evidence="1">
    <location>
        <begin position="77"/>
        <end position="100"/>
    </location>
</feature>
<evidence type="ECO:0000256" key="1">
    <source>
        <dbReference type="SAM" id="Phobius"/>
    </source>
</evidence>
<name>A0A6C0E2H9_9ZZZZ</name>
<protein>
    <submittedName>
        <fullName evidence="2">Uncharacterized protein</fullName>
    </submittedName>
</protein>
<keyword evidence="1" id="KW-1133">Transmembrane helix</keyword>
<dbReference type="AlphaFoldDB" id="A0A6C0E2H9"/>
<proteinExistence type="predicted"/>
<keyword evidence="1" id="KW-0812">Transmembrane</keyword>
<feature type="transmembrane region" description="Helical" evidence="1">
    <location>
        <begin position="7"/>
        <end position="28"/>
    </location>
</feature>
<feature type="transmembrane region" description="Helical" evidence="1">
    <location>
        <begin position="43"/>
        <end position="65"/>
    </location>
</feature>
<feature type="transmembrane region" description="Helical" evidence="1">
    <location>
        <begin position="112"/>
        <end position="132"/>
    </location>
</feature>
<dbReference type="EMBL" id="MN739710">
    <property type="protein sequence ID" value="QHT22489.1"/>
    <property type="molecule type" value="Genomic_DNA"/>
</dbReference>
<evidence type="ECO:0000313" key="2">
    <source>
        <dbReference type="EMBL" id="QHT22489.1"/>
    </source>
</evidence>
<reference evidence="2" key="1">
    <citation type="journal article" date="2020" name="Nature">
        <title>Giant virus diversity and host interactions through global metagenomics.</title>
        <authorList>
            <person name="Schulz F."/>
            <person name="Roux S."/>
            <person name="Paez-Espino D."/>
            <person name="Jungbluth S."/>
            <person name="Walsh D.A."/>
            <person name="Denef V.J."/>
            <person name="McMahon K.D."/>
            <person name="Konstantinidis K.T."/>
            <person name="Eloe-Fadrosh E.A."/>
            <person name="Kyrpides N.C."/>
            <person name="Woyke T."/>
        </authorList>
    </citation>
    <scope>NUCLEOTIDE SEQUENCE</scope>
    <source>
        <strain evidence="2">GVMAG-M-3300023179-111</strain>
    </source>
</reference>
<accession>A0A6C0E2H9</accession>
<organism evidence="2">
    <name type="scientific">viral metagenome</name>
    <dbReference type="NCBI Taxonomy" id="1070528"/>
    <lineage>
        <taxon>unclassified sequences</taxon>
        <taxon>metagenomes</taxon>
        <taxon>organismal metagenomes</taxon>
    </lineage>
</organism>
<sequence length="137" mass="16142">MNIILSYILSFLVSTLLIVYIFNFPLLISNQPLLVSEYYYTNAWYMIPFDFVIISLYFLSAYGISKLFELKDDSDKILALILSVILISGTFYLIFINLPMTDSFFSRWFHKAGYSAVLYDIIFLTFMYSLFLKFNEK</sequence>